<dbReference type="FunFam" id="1.20.58.760:FF:000001">
    <property type="entry name" value="ATP-dependent zinc metalloprotease FtsH"/>
    <property type="match status" value="1"/>
</dbReference>
<evidence type="ECO:0000256" key="6">
    <source>
        <dbReference type="ARBA" id="ARBA00022723"/>
    </source>
</evidence>
<dbReference type="SUPFAM" id="SSF52540">
    <property type="entry name" value="P-loop containing nucleoside triphosphate hydrolases"/>
    <property type="match status" value="1"/>
</dbReference>
<evidence type="ECO:0000256" key="14">
    <source>
        <dbReference type="ARBA" id="ARBA00061570"/>
    </source>
</evidence>
<organism evidence="19 20">
    <name type="scientific">Anaerostipes butyraticus</name>
    <dbReference type="NCBI Taxonomy" id="645466"/>
    <lineage>
        <taxon>Bacteria</taxon>
        <taxon>Bacillati</taxon>
        <taxon>Bacillota</taxon>
        <taxon>Clostridia</taxon>
        <taxon>Lachnospirales</taxon>
        <taxon>Lachnospiraceae</taxon>
        <taxon>Anaerostipes</taxon>
    </lineage>
</organism>
<feature type="binding site" evidence="15">
    <location>
        <begin position="214"/>
        <end position="221"/>
    </location>
    <ligand>
        <name>ATP</name>
        <dbReference type="ChEBI" id="CHEBI:30616"/>
    </ligand>
</feature>
<evidence type="ECO:0000256" key="12">
    <source>
        <dbReference type="ARBA" id="ARBA00023049"/>
    </source>
</evidence>
<dbReference type="RefSeq" id="WP_243282677.1">
    <property type="nucleotide sequence ID" value="NZ_BLYI01000062.1"/>
</dbReference>
<dbReference type="Proteomes" id="UP000613208">
    <property type="component" value="Unassembled WGS sequence"/>
</dbReference>
<dbReference type="InterPro" id="IPR037219">
    <property type="entry name" value="Peptidase_M41-like"/>
</dbReference>
<comment type="similarity">
    <text evidence="2 15">In the C-terminal section; belongs to the peptidase M41 family.</text>
</comment>
<feature type="compositionally biased region" description="Acidic residues" evidence="17">
    <location>
        <begin position="658"/>
        <end position="673"/>
    </location>
</feature>
<dbReference type="SMART" id="SM00382">
    <property type="entry name" value="AAA"/>
    <property type="match status" value="1"/>
</dbReference>
<comment type="caution">
    <text evidence="19">The sequence shown here is derived from an EMBL/GenBank/DDBJ whole genome shotgun (WGS) entry which is preliminary data.</text>
</comment>
<accession>A0A916Q8M5</accession>
<dbReference type="Gene3D" id="3.30.720.210">
    <property type="match status" value="1"/>
</dbReference>
<reference evidence="19" key="1">
    <citation type="submission" date="2020-06" db="EMBL/GenBank/DDBJ databases">
        <title>Characterization of fructooligosaccharide metabolism and fructooligosaccharide-degrading enzymes in human commensal butyrate producers.</title>
        <authorList>
            <person name="Tanno H."/>
            <person name="Fujii T."/>
            <person name="Hirano K."/>
            <person name="Maeno S."/>
            <person name="Tonozuka T."/>
            <person name="Sakamoto M."/>
            <person name="Ohkuma M."/>
            <person name="Tochio T."/>
            <person name="Endo A."/>
        </authorList>
    </citation>
    <scope>NUCLEOTIDE SEQUENCE</scope>
    <source>
        <strain evidence="19">JCM 17466</strain>
    </source>
</reference>
<feature type="active site" evidence="15">
    <location>
        <position position="438"/>
    </location>
</feature>
<evidence type="ECO:0000256" key="11">
    <source>
        <dbReference type="ARBA" id="ARBA00022989"/>
    </source>
</evidence>
<evidence type="ECO:0000256" key="17">
    <source>
        <dbReference type="SAM" id="MobiDB-lite"/>
    </source>
</evidence>
<dbReference type="PROSITE" id="PS00674">
    <property type="entry name" value="AAA"/>
    <property type="match status" value="1"/>
</dbReference>
<dbReference type="FunFam" id="1.10.8.60:FF:000001">
    <property type="entry name" value="ATP-dependent zinc metalloprotease FtsH"/>
    <property type="match status" value="1"/>
</dbReference>
<dbReference type="HAMAP" id="MF_01458">
    <property type="entry name" value="FtsH"/>
    <property type="match status" value="1"/>
</dbReference>
<evidence type="ECO:0000259" key="18">
    <source>
        <dbReference type="SMART" id="SM00382"/>
    </source>
</evidence>
<dbReference type="Pfam" id="PF06480">
    <property type="entry name" value="FtsH_ext"/>
    <property type="match status" value="1"/>
</dbReference>
<evidence type="ECO:0000313" key="20">
    <source>
        <dbReference type="Proteomes" id="UP000613208"/>
    </source>
</evidence>
<feature type="compositionally biased region" description="Acidic residues" evidence="17">
    <location>
        <begin position="640"/>
        <end position="650"/>
    </location>
</feature>
<sequence length="701" mass="77659">MKDQQNNKNKKDDENKKKTAKMLGIFLVISILGTFFFNQVLSKWQNGTETTITYDKFIEMLDDNEVKSVEVTDNQLKVTPKNSENPIQKTTYIVERISGDYQLVERLSNSKNVEFYQEPDDPMSTFWTILLNLIPTILIFGFLVLMMRRSSGMMGVGKSNAKVYVEKKTGVTFADVAGQNEAKETLTEMVDFLHNPGKYTQIGAKLPKGALLVGPPGTGKTLLAKAVAGEANVPFFSLSGSDFVEMFVGVGASRVRDLFKQAQQMAPCIIFIDEIDAIGKSRDNGIHGGGNDEREQTLNALLAEMDGFDTSKGIIILAATNRPEVLDKALLRPGRFDRRVIVERPDLKGRIETLKVHAKDVKMDETVDFEEIALATSGAVGSDLANMINEAALGAVKAGRKAVSQQDLFEAVEVVIAGKEKKDRILGDEEKQIVAYHEVGHALVMALQKESEPVQKITIVPRTMGALGYTMQRPEEEKYLNSKDEMLADLVAFFGGRAAEEVKFNSITTGASNDIERATSIARAMVTQYGMSDEFGLIGLESITNRYLDGRAVMNCAESTAAKVDEVVMKILKEAYQKALAYIRDNMDILDEAAQFLIKKETITGKEFMEIFNKYKKPEEDTSQELPQEAEKPEEKTGEEQAEPETADVPEDSKQPEEAQESGEPEESEQSEDETAKSMETSGSSFQTGYAPWVEDDGEDE</sequence>
<dbReference type="Gene3D" id="1.20.58.760">
    <property type="entry name" value="Peptidase M41"/>
    <property type="match status" value="1"/>
</dbReference>
<evidence type="ECO:0000256" key="15">
    <source>
        <dbReference type="HAMAP-Rule" id="MF_01458"/>
    </source>
</evidence>
<dbReference type="EMBL" id="BLYI01000062">
    <property type="protein sequence ID" value="GFO86368.1"/>
    <property type="molecule type" value="Genomic_DNA"/>
</dbReference>
<dbReference type="InterPro" id="IPR003593">
    <property type="entry name" value="AAA+_ATPase"/>
</dbReference>
<evidence type="ECO:0000313" key="19">
    <source>
        <dbReference type="EMBL" id="GFO86368.1"/>
    </source>
</evidence>
<dbReference type="InterPro" id="IPR005936">
    <property type="entry name" value="FtsH"/>
</dbReference>
<keyword evidence="9 15" id="KW-0862">Zinc</keyword>
<dbReference type="InterPro" id="IPR027417">
    <property type="entry name" value="P-loop_NTPase"/>
</dbReference>
<dbReference type="PANTHER" id="PTHR23076:SF97">
    <property type="entry name" value="ATP-DEPENDENT ZINC METALLOPROTEASE YME1L1"/>
    <property type="match status" value="1"/>
</dbReference>
<dbReference type="GO" id="GO:0008270">
    <property type="term" value="F:zinc ion binding"/>
    <property type="evidence" value="ECO:0007669"/>
    <property type="project" value="UniProtKB-UniRule"/>
</dbReference>
<keyword evidence="6 15" id="KW-0479">Metal-binding</keyword>
<keyword evidence="12 15" id="KW-0482">Metalloprotease</keyword>
<evidence type="ECO:0000256" key="7">
    <source>
        <dbReference type="ARBA" id="ARBA00022741"/>
    </source>
</evidence>
<evidence type="ECO:0000256" key="2">
    <source>
        <dbReference type="ARBA" id="ARBA00010044"/>
    </source>
</evidence>
<keyword evidence="11 15" id="KW-1133">Transmembrane helix</keyword>
<feature type="compositionally biased region" description="Basic and acidic residues" evidence="17">
    <location>
        <begin position="629"/>
        <end position="639"/>
    </location>
</feature>
<proteinExistence type="inferred from homology"/>
<dbReference type="CDD" id="cd19501">
    <property type="entry name" value="RecA-like_FtsH"/>
    <property type="match status" value="1"/>
</dbReference>
<comment type="cofactor">
    <cofactor evidence="15">
        <name>Zn(2+)</name>
        <dbReference type="ChEBI" id="CHEBI:29105"/>
    </cofactor>
    <text evidence="15">Binds 1 zinc ion per subunit.</text>
</comment>
<keyword evidence="20" id="KW-1185">Reference proteome</keyword>
<dbReference type="AlphaFoldDB" id="A0A916Q8M5"/>
<dbReference type="Gene3D" id="1.10.8.60">
    <property type="match status" value="1"/>
</dbReference>
<name>A0A916Q8M5_9FIRM</name>
<dbReference type="InterPro" id="IPR041569">
    <property type="entry name" value="AAA_lid_3"/>
</dbReference>
<comment type="function">
    <text evidence="15">Acts as a processive, ATP-dependent zinc metallopeptidase for both cytoplasmic and membrane proteins. Plays a role in the quality control of integral membrane proteins.</text>
</comment>
<comment type="subcellular location">
    <subcellularLocation>
        <location evidence="15">Cell membrane</location>
        <topology evidence="15">Multi-pass membrane protein</topology>
        <orientation evidence="15">Cytoplasmic side</orientation>
    </subcellularLocation>
    <subcellularLocation>
        <location evidence="1">Membrane</location>
    </subcellularLocation>
</comment>
<keyword evidence="4 15" id="KW-0645">Protease</keyword>
<dbReference type="GO" id="GO:0005524">
    <property type="term" value="F:ATP binding"/>
    <property type="evidence" value="ECO:0007669"/>
    <property type="project" value="UniProtKB-UniRule"/>
</dbReference>
<dbReference type="InterPro" id="IPR003960">
    <property type="entry name" value="ATPase_AAA_CS"/>
</dbReference>
<keyword evidence="3 15" id="KW-1003">Cell membrane</keyword>
<dbReference type="PANTHER" id="PTHR23076">
    <property type="entry name" value="METALLOPROTEASE M41 FTSH"/>
    <property type="match status" value="1"/>
</dbReference>
<dbReference type="InterPro" id="IPR000642">
    <property type="entry name" value="Peptidase_M41"/>
</dbReference>
<evidence type="ECO:0000256" key="16">
    <source>
        <dbReference type="RuleBase" id="RU003651"/>
    </source>
</evidence>
<evidence type="ECO:0000256" key="5">
    <source>
        <dbReference type="ARBA" id="ARBA00022692"/>
    </source>
</evidence>
<feature type="binding site" evidence="15">
    <location>
        <position position="514"/>
    </location>
    <ligand>
        <name>Zn(2+)</name>
        <dbReference type="ChEBI" id="CHEBI:29105"/>
        <note>catalytic</note>
    </ligand>
</feature>
<dbReference type="SUPFAM" id="SSF140990">
    <property type="entry name" value="FtsH protease domain-like"/>
    <property type="match status" value="1"/>
</dbReference>
<dbReference type="Pfam" id="PF01434">
    <property type="entry name" value="Peptidase_M41"/>
    <property type="match status" value="1"/>
</dbReference>
<keyword evidence="8 15" id="KW-0378">Hydrolase</keyword>
<feature type="transmembrane region" description="Helical" evidence="15">
    <location>
        <begin position="20"/>
        <end position="37"/>
    </location>
</feature>
<dbReference type="InterPro" id="IPR003959">
    <property type="entry name" value="ATPase_AAA_core"/>
</dbReference>
<feature type="compositionally biased region" description="Polar residues" evidence="17">
    <location>
        <begin position="678"/>
        <end position="688"/>
    </location>
</feature>
<dbReference type="FunFam" id="3.40.50.300:FF:000001">
    <property type="entry name" value="ATP-dependent zinc metalloprotease FtsH"/>
    <property type="match status" value="1"/>
</dbReference>
<dbReference type="GO" id="GO:0030163">
    <property type="term" value="P:protein catabolic process"/>
    <property type="evidence" value="ECO:0007669"/>
    <property type="project" value="UniProtKB-UniRule"/>
</dbReference>
<keyword evidence="5 15" id="KW-0812">Transmembrane</keyword>
<evidence type="ECO:0000256" key="1">
    <source>
        <dbReference type="ARBA" id="ARBA00004370"/>
    </source>
</evidence>
<dbReference type="InterPro" id="IPR011546">
    <property type="entry name" value="Pept_M41_FtsH_extracell"/>
</dbReference>
<keyword evidence="7 15" id="KW-0547">Nucleotide-binding</keyword>
<keyword evidence="13 15" id="KW-0472">Membrane</keyword>
<evidence type="ECO:0000256" key="8">
    <source>
        <dbReference type="ARBA" id="ARBA00022801"/>
    </source>
</evidence>
<gene>
    <name evidence="19" type="primary">ftsH_2</name>
    <name evidence="15" type="synonym">ftsH</name>
    <name evidence="19" type="ORF">ANBU17_27150</name>
</gene>
<dbReference type="NCBIfam" id="TIGR01241">
    <property type="entry name" value="FtsH_fam"/>
    <property type="match status" value="1"/>
</dbReference>
<dbReference type="GO" id="GO:0006508">
    <property type="term" value="P:proteolysis"/>
    <property type="evidence" value="ECO:0007669"/>
    <property type="project" value="UniProtKB-KW"/>
</dbReference>
<dbReference type="GO" id="GO:0016887">
    <property type="term" value="F:ATP hydrolysis activity"/>
    <property type="evidence" value="ECO:0007669"/>
    <property type="project" value="UniProtKB-UniRule"/>
</dbReference>
<evidence type="ECO:0000256" key="13">
    <source>
        <dbReference type="ARBA" id="ARBA00023136"/>
    </source>
</evidence>
<evidence type="ECO:0000256" key="4">
    <source>
        <dbReference type="ARBA" id="ARBA00022670"/>
    </source>
</evidence>
<evidence type="ECO:0000256" key="9">
    <source>
        <dbReference type="ARBA" id="ARBA00022833"/>
    </source>
</evidence>
<feature type="binding site" evidence="15">
    <location>
        <position position="441"/>
    </location>
    <ligand>
        <name>Zn(2+)</name>
        <dbReference type="ChEBI" id="CHEBI:29105"/>
        <note>catalytic</note>
    </ligand>
</feature>
<dbReference type="Gene3D" id="3.40.50.300">
    <property type="entry name" value="P-loop containing nucleotide triphosphate hydrolases"/>
    <property type="match status" value="1"/>
</dbReference>
<dbReference type="GO" id="GO:0005886">
    <property type="term" value="C:plasma membrane"/>
    <property type="evidence" value="ECO:0007669"/>
    <property type="project" value="UniProtKB-SubCell"/>
</dbReference>
<dbReference type="EC" id="3.4.24.-" evidence="15"/>
<evidence type="ECO:0000256" key="3">
    <source>
        <dbReference type="ARBA" id="ARBA00022475"/>
    </source>
</evidence>
<comment type="similarity">
    <text evidence="16">Belongs to the AAA ATPase family.</text>
</comment>
<comment type="subunit">
    <text evidence="15">Homohexamer.</text>
</comment>
<evidence type="ECO:0000256" key="10">
    <source>
        <dbReference type="ARBA" id="ARBA00022840"/>
    </source>
</evidence>
<comment type="similarity">
    <text evidence="14 15">In the central section; belongs to the AAA ATPase family.</text>
</comment>
<feature type="transmembrane region" description="Helical" evidence="15">
    <location>
        <begin position="125"/>
        <end position="145"/>
    </location>
</feature>
<dbReference type="Pfam" id="PF00004">
    <property type="entry name" value="AAA"/>
    <property type="match status" value="1"/>
</dbReference>
<keyword evidence="10 15" id="KW-0067">ATP-binding</keyword>
<protein>
    <recommendedName>
        <fullName evidence="15">ATP-dependent zinc metalloprotease FtsH</fullName>
        <ecNumber evidence="15">3.4.24.-</ecNumber>
    </recommendedName>
</protein>
<feature type="domain" description="AAA+ ATPase" evidence="18">
    <location>
        <begin position="206"/>
        <end position="346"/>
    </location>
</feature>
<feature type="region of interest" description="Disordered" evidence="17">
    <location>
        <begin position="616"/>
        <end position="701"/>
    </location>
</feature>
<dbReference type="Pfam" id="PF17862">
    <property type="entry name" value="AAA_lid_3"/>
    <property type="match status" value="1"/>
</dbReference>
<dbReference type="GO" id="GO:0004176">
    <property type="term" value="F:ATP-dependent peptidase activity"/>
    <property type="evidence" value="ECO:0007669"/>
    <property type="project" value="InterPro"/>
</dbReference>
<feature type="binding site" evidence="15">
    <location>
        <position position="437"/>
    </location>
    <ligand>
        <name>Zn(2+)</name>
        <dbReference type="ChEBI" id="CHEBI:29105"/>
        <note>catalytic</note>
    </ligand>
</feature>
<dbReference type="GO" id="GO:0004222">
    <property type="term" value="F:metalloendopeptidase activity"/>
    <property type="evidence" value="ECO:0007669"/>
    <property type="project" value="InterPro"/>
</dbReference>